<gene>
    <name evidence="2" type="ORF">SAMN06264365_1199</name>
</gene>
<evidence type="ECO:0000313" key="3">
    <source>
        <dbReference type="Proteomes" id="UP000198415"/>
    </source>
</evidence>
<organism evidence="2 3">
    <name type="scientific">Actinoplanes regularis</name>
    <dbReference type="NCBI Taxonomy" id="52697"/>
    <lineage>
        <taxon>Bacteria</taxon>
        <taxon>Bacillati</taxon>
        <taxon>Actinomycetota</taxon>
        <taxon>Actinomycetes</taxon>
        <taxon>Micromonosporales</taxon>
        <taxon>Micromonosporaceae</taxon>
        <taxon>Actinoplanes</taxon>
    </lineage>
</organism>
<dbReference type="Proteomes" id="UP000198415">
    <property type="component" value="Unassembled WGS sequence"/>
</dbReference>
<dbReference type="RefSeq" id="WP_089297418.1">
    <property type="nucleotide sequence ID" value="NZ_BOMU01000086.1"/>
</dbReference>
<reference evidence="2 3" key="1">
    <citation type="submission" date="2017-06" db="EMBL/GenBank/DDBJ databases">
        <authorList>
            <person name="Kim H.J."/>
            <person name="Triplett B.A."/>
        </authorList>
    </citation>
    <scope>NUCLEOTIDE SEQUENCE [LARGE SCALE GENOMIC DNA]</scope>
    <source>
        <strain evidence="2 3">DSM 43151</strain>
    </source>
</reference>
<dbReference type="InterPro" id="IPR025507">
    <property type="entry name" value="DUF4394"/>
</dbReference>
<protein>
    <recommendedName>
        <fullName evidence="1">DUF4394 domain-containing protein</fullName>
    </recommendedName>
</protein>
<feature type="domain" description="DUF4394" evidence="1">
    <location>
        <begin position="50"/>
        <end position="282"/>
    </location>
</feature>
<sequence length="288" mass="29505">MRARTTRWTASAAVLITATASVVLGLGSSVSAAAVTSLQAYGIFGAGTRMLAFKTDTPGRNDWVQRITGLVGDTSVIGIDIRVQDGKLYAVGNLGGIYTIGIPSAIATKVSQLQVTLYGTKFGVDFNPAADRLRVISDNGQNLRHNLADHSTIEDTTLTTPPATGPAKAVTAAAYTNNDLNGTTGTTLFVINTATDQAAIQSPANFGFLAATGNLGGDAALDAGLDAGFDIYSDLSNGRTVSSTGFAVLTPAGNDPTFYTVDLLTGAATSVGVFPLDVSDVAVALDTY</sequence>
<proteinExistence type="predicted"/>
<evidence type="ECO:0000313" key="2">
    <source>
        <dbReference type="EMBL" id="SNS59204.1"/>
    </source>
</evidence>
<dbReference type="OrthoDB" id="531718at2"/>
<evidence type="ECO:0000259" key="1">
    <source>
        <dbReference type="Pfam" id="PF14339"/>
    </source>
</evidence>
<keyword evidence="3" id="KW-1185">Reference proteome</keyword>
<dbReference type="AlphaFoldDB" id="A0A239FTG1"/>
<dbReference type="Pfam" id="PF14339">
    <property type="entry name" value="DUF4394"/>
    <property type="match status" value="1"/>
</dbReference>
<accession>A0A239FTG1</accession>
<name>A0A239FTG1_9ACTN</name>
<dbReference type="EMBL" id="FZNR01000019">
    <property type="protein sequence ID" value="SNS59204.1"/>
    <property type="molecule type" value="Genomic_DNA"/>
</dbReference>